<feature type="transmembrane region" description="Helical" evidence="2">
    <location>
        <begin position="149"/>
        <end position="168"/>
    </location>
</feature>
<keyword evidence="2" id="KW-0472">Membrane</keyword>
<evidence type="ECO:0000313" key="4">
    <source>
        <dbReference type="Proteomes" id="UP001488838"/>
    </source>
</evidence>
<dbReference type="PANTHER" id="PTHR45816:SF3">
    <property type="entry name" value="INOSITOL 1,4,5-TRISPHOSPHATE RECEPTOR"/>
    <property type="match status" value="1"/>
</dbReference>
<evidence type="ECO:0000313" key="3">
    <source>
        <dbReference type="EMBL" id="KAK7833997.1"/>
    </source>
</evidence>
<keyword evidence="2" id="KW-0812">Transmembrane</keyword>
<evidence type="ECO:0000256" key="1">
    <source>
        <dbReference type="SAM" id="MobiDB-lite"/>
    </source>
</evidence>
<dbReference type="AlphaFoldDB" id="A0AAW0K529"/>
<gene>
    <name evidence="3" type="ORF">U0070_004978</name>
</gene>
<dbReference type="EMBL" id="JBBHLL010000005">
    <property type="protein sequence ID" value="KAK7833997.1"/>
    <property type="molecule type" value="Genomic_DNA"/>
</dbReference>
<comment type="caution">
    <text evidence="3">The sequence shown here is derived from an EMBL/GenBank/DDBJ whole genome shotgun (WGS) entry which is preliminary data.</text>
</comment>
<feature type="transmembrane region" description="Helical" evidence="2">
    <location>
        <begin position="115"/>
        <end position="137"/>
    </location>
</feature>
<protein>
    <submittedName>
        <fullName evidence="3">Uncharacterized protein</fullName>
    </submittedName>
</protein>
<name>A0AAW0K529_MYOGA</name>
<proteinExistence type="predicted"/>
<accession>A0AAW0K529</accession>
<keyword evidence="4" id="KW-1185">Reference proteome</keyword>
<keyword evidence="2" id="KW-1133">Transmembrane helix</keyword>
<dbReference type="PANTHER" id="PTHR45816">
    <property type="entry name" value="MIR DOMAIN-CONTAINING PROTEIN"/>
    <property type="match status" value="1"/>
</dbReference>
<sequence>MLLLARHNKPLQLMLKPGSDPEEGDEALKYYANHTAQIEIVRHDRTMEQIVFPVPNICEFLTRESKYRVFNTTERDEQGSKVNDFFQQTEDLYNEMKWQKKIRNNPAVFWFSRHISLWGSISFNLAVFINLAVALFYPFGDDGDEGPMGINVFILAVVCGVLESTSGLGTSDGRAEMGTSDGRAEIGTSDGRDGDLRRQSRDGDLRW</sequence>
<dbReference type="GO" id="GO:0006816">
    <property type="term" value="P:calcium ion transport"/>
    <property type="evidence" value="ECO:0007669"/>
    <property type="project" value="InterPro"/>
</dbReference>
<dbReference type="Proteomes" id="UP001488838">
    <property type="component" value="Unassembled WGS sequence"/>
</dbReference>
<feature type="region of interest" description="Disordered" evidence="1">
    <location>
        <begin position="168"/>
        <end position="207"/>
    </location>
</feature>
<organism evidence="3 4">
    <name type="scientific">Myodes glareolus</name>
    <name type="common">Bank vole</name>
    <name type="synonym">Clethrionomys glareolus</name>
    <dbReference type="NCBI Taxonomy" id="447135"/>
    <lineage>
        <taxon>Eukaryota</taxon>
        <taxon>Metazoa</taxon>
        <taxon>Chordata</taxon>
        <taxon>Craniata</taxon>
        <taxon>Vertebrata</taxon>
        <taxon>Euteleostomi</taxon>
        <taxon>Mammalia</taxon>
        <taxon>Eutheria</taxon>
        <taxon>Euarchontoglires</taxon>
        <taxon>Glires</taxon>
        <taxon>Rodentia</taxon>
        <taxon>Myomorpha</taxon>
        <taxon>Muroidea</taxon>
        <taxon>Cricetidae</taxon>
        <taxon>Arvicolinae</taxon>
        <taxon>Myodes</taxon>
    </lineage>
</organism>
<evidence type="ECO:0000256" key="2">
    <source>
        <dbReference type="SAM" id="Phobius"/>
    </source>
</evidence>
<reference evidence="3 4" key="1">
    <citation type="journal article" date="2023" name="bioRxiv">
        <title>Conserved and derived expression patterns and positive selection on dental genes reveal complex evolutionary context of ever-growing rodent molars.</title>
        <authorList>
            <person name="Calamari Z.T."/>
            <person name="Song A."/>
            <person name="Cohen E."/>
            <person name="Akter M."/>
            <person name="Roy R.D."/>
            <person name="Hallikas O."/>
            <person name="Christensen M.M."/>
            <person name="Li P."/>
            <person name="Marangoni P."/>
            <person name="Jernvall J."/>
            <person name="Klein O.D."/>
        </authorList>
    </citation>
    <scope>NUCLEOTIDE SEQUENCE [LARGE SCALE GENOMIC DNA]</scope>
    <source>
        <strain evidence="3">V071</strain>
    </source>
</reference>
<dbReference type="InterPro" id="IPR015925">
    <property type="entry name" value="Ryanodine_IP3_receptor"/>
</dbReference>
<feature type="compositionally biased region" description="Basic and acidic residues" evidence="1">
    <location>
        <begin position="190"/>
        <end position="207"/>
    </location>
</feature>